<dbReference type="InterPro" id="IPR010558">
    <property type="entry name" value="Ly-6-related"/>
</dbReference>
<reference evidence="6" key="1">
    <citation type="submission" date="2020-09" db="EMBL/GenBank/DDBJ databases">
        <authorList>
            <person name="Kikuchi T."/>
        </authorList>
    </citation>
    <scope>NUCLEOTIDE SEQUENCE</scope>
    <source>
        <strain evidence="6">Ka4C1</strain>
    </source>
</reference>
<feature type="domain" description="SH3" evidence="5">
    <location>
        <begin position="487"/>
        <end position="545"/>
    </location>
</feature>
<dbReference type="Pfam" id="PF07815">
    <property type="entry name" value="Abi_HHR"/>
    <property type="match status" value="1"/>
</dbReference>
<proteinExistence type="predicted"/>
<gene>
    <name evidence="6" type="ORF">BXYJ_LOCUS6527</name>
</gene>
<dbReference type="InterPro" id="IPR001452">
    <property type="entry name" value="SH3_domain"/>
</dbReference>
<evidence type="ECO:0000256" key="1">
    <source>
        <dbReference type="ARBA" id="ARBA00022443"/>
    </source>
</evidence>
<feature type="chain" id="PRO_5035384746" evidence="4">
    <location>
        <begin position="19"/>
        <end position="545"/>
    </location>
</feature>
<dbReference type="PROSITE" id="PS50002">
    <property type="entry name" value="SH3"/>
    <property type="match status" value="1"/>
</dbReference>
<name>A0A7I8WJK7_BURXY</name>
<evidence type="ECO:0000256" key="4">
    <source>
        <dbReference type="SAM" id="SignalP"/>
    </source>
</evidence>
<dbReference type="SUPFAM" id="SSF50044">
    <property type="entry name" value="SH3-domain"/>
    <property type="match status" value="1"/>
</dbReference>
<comment type="caution">
    <text evidence="6">The sequence shown here is derived from an EMBL/GenBank/DDBJ whole genome shotgun (WGS) entry which is preliminary data.</text>
</comment>
<dbReference type="PANTHER" id="PTHR34722">
    <property type="entry name" value="HOMOLOG OF ODR-2 (TWO)-RELATED"/>
    <property type="match status" value="1"/>
</dbReference>
<dbReference type="AlphaFoldDB" id="A0A7I8WJK7"/>
<keyword evidence="7" id="KW-1185">Reference proteome</keyword>
<dbReference type="GO" id="GO:1990834">
    <property type="term" value="P:response to odorant"/>
    <property type="evidence" value="ECO:0007669"/>
    <property type="project" value="TreeGrafter"/>
</dbReference>
<organism evidence="6 7">
    <name type="scientific">Bursaphelenchus xylophilus</name>
    <name type="common">Pinewood nematode worm</name>
    <name type="synonym">Aphelenchoides xylophilus</name>
    <dbReference type="NCBI Taxonomy" id="6326"/>
    <lineage>
        <taxon>Eukaryota</taxon>
        <taxon>Metazoa</taxon>
        <taxon>Ecdysozoa</taxon>
        <taxon>Nematoda</taxon>
        <taxon>Chromadorea</taxon>
        <taxon>Rhabditida</taxon>
        <taxon>Tylenchina</taxon>
        <taxon>Tylenchomorpha</taxon>
        <taxon>Aphelenchoidea</taxon>
        <taxon>Aphelenchoididae</taxon>
        <taxon>Bursaphelenchus</taxon>
    </lineage>
</organism>
<dbReference type="InterPro" id="IPR036028">
    <property type="entry name" value="SH3-like_dom_sf"/>
</dbReference>
<dbReference type="SMART" id="SM00326">
    <property type="entry name" value="SH3"/>
    <property type="match status" value="1"/>
</dbReference>
<dbReference type="OrthoDB" id="2159336at2759"/>
<dbReference type="EMBL" id="CAJFCV020000003">
    <property type="protein sequence ID" value="CAG9107836.1"/>
    <property type="molecule type" value="Genomic_DNA"/>
</dbReference>
<dbReference type="Pfam" id="PF06579">
    <property type="entry name" value="Ly-6_related"/>
    <property type="match status" value="1"/>
</dbReference>
<keyword evidence="4" id="KW-0732">Signal</keyword>
<protein>
    <submittedName>
        <fullName evidence="6">(pine wood nematode) hypothetical protein</fullName>
    </submittedName>
</protein>
<dbReference type="GO" id="GO:0030424">
    <property type="term" value="C:axon"/>
    <property type="evidence" value="ECO:0007669"/>
    <property type="project" value="TreeGrafter"/>
</dbReference>
<dbReference type="EMBL" id="CAJFDI010000003">
    <property type="protein sequence ID" value="CAD5221136.1"/>
    <property type="molecule type" value="Genomic_DNA"/>
</dbReference>
<dbReference type="SMR" id="A0A7I8WJK7"/>
<evidence type="ECO:0000313" key="7">
    <source>
        <dbReference type="Proteomes" id="UP000659654"/>
    </source>
</evidence>
<dbReference type="PRINTS" id="PR00452">
    <property type="entry name" value="SH3DOMAIN"/>
</dbReference>
<sequence length="545" mass="60416">MPAPVLLLLTTMATLTRSALRYAVENSNNVNRLGFMCYSCASTSYLQIWNQHLLGHYFPPKNFTESCWNPTSEVGVHTCSTACFTIVEEIFGHTNQEAVIRGCIDRLLLFGLDDDIKTAISTLGQRSCRTIDRHLLNLVSLSDNVPLVLMCSCTGNLCNSDEVQNNANSINLCLLLVLITLFLFFRRMEDPEILLHQTIAQELPEDISSLSRGTENLEKAASYCEYVYTNPDRNQNAVLEETKRITIQSLASVATNVNAISSNLWKAMAIESDKLTSRQSNLKNLKTVININREKAARREIGRLAEHRPSDSTEKVIAPNTIEKAPRYQRTAIDFNALDERGHGVTSHDQTLRAGTVNRTHSMISGDSVAYGTTHLNSSGGIYERWMPSQIPHGMYSQDTLRPGKDQYGTYACSTLKRHQPQHSAGGYNNNTGIYMSSTLNSRAPLQSIYHSGSSIAVESNRDDDRLPSPPPAVSSIPSVTNNAPPMYIAKARALYDYTAARPDELNLVAGAIIFIIRKNDDGWNEGVLDGVTGLYPDNYADEIL</sequence>
<dbReference type="Proteomes" id="UP000659654">
    <property type="component" value="Unassembled WGS sequence"/>
</dbReference>
<evidence type="ECO:0000259" key="5">
    <source>
        <dbReference type="PROSITE" id="PS50002"/>
    </source>
</evidence>
<accession>A0A7I8WJK7</accession>
<dbReference type="GO" id="GO:0043025">
    <property type="term" value="C:neuronal cell body"/>
    <property type="evidence" value="ECO:0007669"/>
    <property type="project" value="TreeGrafter"/>
</dbReference>
<feature type="region of interest" description="Disordered" evidence="3">
    <location>
        <begin position="457"/>
        <end position="479"/>
    </location>
</feature>
<dbReference type="GO" id="GO:0042048">
    <property type="term" value="P:olfactory behavior"/>
    <property type="evidence" value="ECO:0007669"/>
    <property type="project" value="TreeGrafter"/>
</dbReference>
<keyword evidence="1 2" id="KW-0728">SH3 domain</keyword>
<feature type="signal peptide" evidence="4">
    <location>
        <begin position="1"/>
        <end position="18"/>
    </location>
</feature>
<dbReference type="InterPro" id="IPR012849">
    <property type="entry name" value="Abl-interactor_HHR_dom"/>
</dbReference>
<dbReference type="Pfam" id="PF00018">
    <property type="entry name" value="SH3_1"/>
    <property type="match status" value="1"/>
</dbReference>
<dbReference type="Gene3D" id="2.30.30.40">
    <property type="entry name" value="SH3 Domains"/>
    <property type="match status" value="1"/>
</dbReference>
<dbReference type="PANTHER" id="PTHR34722:SF6">
    <property type="entry name" value="HOMOLOG OF ODR-2 (TWO)"/>
    <property type="match status" value="1"/>
</dbReference>
<dbReference type="Proteomes" id="UP000582659">
    <property type="component" value="Unassembled WGS sequence"/>
</dbReference>
<evidence type="ECO:0000256" key="2">
    <source>
        <dbReference type="PROSITE-ProRule" id="PRU00192"/>
    </source>
</evidence>
<dbReference type="Gene3D" id="6.10.140.1620">
    <property type="match status" value="1"/>
</dbReference>
<evidence type="ECO:0000313" key="6">
    <source>
        <dbReference type="EMBL" id="CAD5221136.1"/>
    </source>
</evidence>
<evidence type="ECO:0000256" key="3">
    <source>
        <dbReference type="SAM" id="MobiDB-lite"/>
    </source>
</evidence>